<evidence type="ECO:0000313" key="2">
    <source>
        <dbReference type="Proteomes" id="UP000760494"/>
    </source>
</evidence>
<accession>A0A9Q9RH67</accession>
<name>A0A9Q9RH67_FUSFU</name>
<dbReference type="EMBL" id="CABFJX010000079">
    <property type="protein sequence ID" value="VTT62487.1"/>
    <property type="molecule type" value="Genomic_DNA"/>
</dbReference>
<reference evidence="1" key="1">
    <citation type="submission" date="2019-05" db="EMBL/GenBank/DDBJ databases">
        <authorList>
            <person name="Piombo E."/>
        </authorList>
    </citation>
    <scope>NUCLEOTIDE SEQUENCE</scope>
    <source>
        <strain evidence="1">C2S</strain>
    </source>
</reference>
<organism evidence="1 2">
    <name type="scientific">Fusarium fujikuroi</name>
    <name type="common">Bakanae and foot rot disease fungus</name>
    <name type="synonym">Gibberella fujikuroi</name>
    <dbReference type="NCBI Taxonomy" id="5127"/>
    <lineage>
        <taxon>Eukaryota</taxon>
        <taxon>Fungi</taxon>
        <taxon>Dikarya</taxon>
        <taxon>Ascomycota</taxon>
        <taxon>Pezizomycotina</taxon>
        <taxon>Sordariomycetes</taxon>
        <taxon>Hypocreomycetidae</taxon>
        <taxon>Hypocreales</taxon>
        <taxon>Nectriaceae</taxon>
        <taxon>Fusarium</taxon>
        <taxon>Fusarium fujikuroi species complex</taxon>
    </lineage>
</organism>
<proteinExistence type="predicted"/>
<comment type="caution">
    <text evidence="1">The sequence shown here is derived from an EMBL/GenBank/DDBJ whole genome shotgun (WGS) entry which is preliminary data.</text>
</comment>
<sequence>MSLKFHDRESSSTPVTVQLTGKPMFQTRMSLQARALKKSNFQRIQIEEFEVLIVDMINGDTDTNVSTSCPLPRTVTSGRSIGCILGGLSQGPQVQARPVALRKGISLPLDLIASDREPGCGLESNLPIYRSHSLKHNKAATLVHSLTSDKTLKSLGFSAVLATVYNIFSTVLEDLSLV</sequence>
<dbReference type="AlphaFoldDB" id="A0A9Q9RH67"/>
<protein>
    <submittedName>
        <fullName evidence="1">Uncharacterized protein</fullName>
    </submittedName>
</protein>
<gene>
    <name evidence="1" type="ORF">C2S_4917</name>
</gene>
<evidence type="ECO:0000313" key="1">
    <source>
        <dbReference type="EMBL" id="VTT62487.1"/>
    </source>
</evidence>
<dbReference type="Proteomes" id="UP000760494">
    <property type="component" value="Unassembled WGS sequence"/>
</dbReference>